<dbReference type="InterPro" id="IPR018713">
    <property type="entry name" value="MPAB/Lcp_cat_dom"/>
</dbReference>
<proteinExistence type="predicted"/>
<evidence type="ECO:0000259" key="1">
    <source>
        <dbReference type="Pfam" id="PF09995"/>
    </source>
</evidence>
<dbReference type="PANTHER" id="PTHR36151:SF3">
    <property type="entry name" value="ER-BOUND OXYGENASE MPAB_MPAB'_RUBBER OXYGENASE CATALYTIC DOMAIN-CONTAINING PROTEIN"/>
    <property type="match status" value="1"/>
</dbReference>
<dbReference type="EMBL" id="CP041695">
    <property type="protein sequence ID" value="QDP79159.1"/>
    <property type="molecule type" value="Genomic_DNA"/>
</dbReference>
<dbReference type="PANTHER" id="PTHR36151">
    <property type="entry name" value="BLR2777 PROTEIN"/>
    <property type="match status" value="1"/>
</dbReference>
<sequence>MIPQCGGVAMASPVSEIYATDDPEPARRGVAPDSPTARYAADWRLIMLAPSALLLQVAHPVIGSGVAQHSVYTTDPLGRFDRSYWPTIALAFYGDDTAAYGRDIRAMHKGITGVDHAGRRYHAWEPEAYFWVLGTAYWACTVVAERFGRGLSRTEKADLYAGWRQASLLAGLRERDAPPEVADFDRFFERILTERLEHHPSVDDVLATLRRPPAPAGMPALLWRPIMWGIVGPFAAWVNTGVLPPRVRDLLGLEWTARDEALLRGWAVLVRTVDRVLPRPVREIGRTVALWRKDAIIATARQAAARTHVA</sequence>
<evidence type="ECO:0000313" key="2">
    <source>
        <dbReference type="EMBL" id="QDP79159.1"/>
    </source>
</evidence>
<accession>A0A516NJV0</accession>
<dbReference type="Pfam" id="PF09995">
    <property type="entry name" value="MPAB_Lcp_cat"/>
    <property type="match status" value="1"/>
</dbReference>
<gene>
    <name evidence="2" type="ORF">FOH10_10895</name>
</gene>
<name>A0A516NJV0_9NOCA</name>
<dbReference type="GO" id="GO:0016491">
    <property type="term" value="F:oxidoreductase activity"/>
    <property type="evidence" value="ECO:0007669"/>
    <property type="project" value="InterPro"/>
</dbReference>
<dbReference type="AlphaFoldDB" id="A0A516NJV0"/>
<protein>
    <submittedName>
        <fullName evidence="2">DUF2236 domain-containing protein</fullName>
    </submittedName>
</protein>
<reference evidence="2 3" key="1">
    <citation type="submission" date="2019-07" db="EMBL/GenBank/DDBJ databases">
        <title>Complete Genome Sequence and Methylome Analysis of Nocardia otitidis-caviarum NEB252.</title>
        <authorList>
            <person name="Fomenkov A."/>
            <person name="Anton B.P."/>
            <person name="Vincze T."/>
            <person name="Roberts R.J."/>
        </authorList>
    </citation>
    <scope>NUCLEOTIDE SEQUENCE [LARGE SCALE GENOMIC DNA]</scope>
    <source>
        <strain evidence="2 3">NEB252</strain>
    </source>
</reference>
<organism evidence="2 3">
    <name type="scientific">Nocardia otitidiscaviarum</name>
    <dbReference type="NCBI Taxonomy" id="1823"/>
    <lineage>
        <taxon>Bacteria</taxon>
        <taxon>Bacillati</taxon>
        <taxon>Actinomycetota</taxon>
        <taxon>Actinomycetes</taxon>
        <taxon>Mycobacteriales</taxon>
        <taxon>Nocardiaceae</taxon>
        <taxon>Nocardia</taxon>
    </lineage>
</organism>
<dbReference type="KEGG" id="nod:FOH10_10895"/>
<evidence type="ECO:0000313" key="3">
    <source>
        <dbReference type="Proteomes" id="UP000317039"/>
    </source>
</evidence>
<feature type="domain" description="ER-bound oxygenase mpaB/mpaB'/Rubber oxygenase catalytic" evidence="1">
    <location>
        <begin position="38"/>
        <end position="272"/>
    </location>
</feature>
<dbReference type="Proteomes" id="UP000317039">
    <property type="component" value="Chromosome"/>
</dbReference>